<evidence type="ECO:0000313" key="18">
    <source>
        <dbReference type="Proteomes" id="UP001055712"/>
    </source>
</evidence>
<sequence length="975" mass="97010">MASHFDSLARELSCSICLCVMSPPVARLPCCHYFCMGCVQVSVRHKAQCPVCKAKVGRRDVSGDDTMDRVVKAFAQLEAHKDELLSGGGGTWEGAGGPAMAAQGAEESLGGGQPVVAVSADTSPQPEGGGGGGGICWLAGVDNNDYQSPSISFAGSAAQRRQQQQQQQQAAAAEGRRLSLHSIHTKPGDDEQQAEQHAEQEQAEEGCAELQAQPQQHQPQQLGKAPAREALAPAADKDKENAAEQQAPAGAGWQQRVPKTTAAQRAAAAQHQRHAEGTQPITKWVHPKQMGLSRRQPRARQQQAAAGAGSGGGGETAAAADQSSLPADGSQVQPAKQPLQPMQQQQQQQQQEGVQESDVAAAAGCESPGVSADLQSLALQVAATAAAVAAAASPCQGASQGASEAAEQLTPLPAPALAPRTDKVPAGGSPALEPAAVPSAAAAAAAAGSGKPVSRGRDASKGGRASSGRKRAASGGHASEGALEAEAAAADGAAGSAVVVPPGGKRGKTAAKASAGSSTAPARRRSAPALAATSAAAAAAAGASDRTPAPPLATGVGAGLASTGGVGVVSGRRRIPTRLVPWNCAHCTFENQGAASKCEICASKKKVLPSSELAADLASGATPATVAAAAAERLQVAASPAPAAAAAAEETAGAAAAAAGKPQRQRKMSGVGGGGGAGSSGKRRKVTAAPAPVPAPADDASPAAACPAAAPNADASADGGSGWSDPRGGSSGWVLLGSSLSAPARQQLQQLARVSGAAVVKEWSPQVTHVVCCTVDGAARRTFKFLRGVLAAKWVLTEAWLQACLEQEGPVNEEQFLVPADHAGCAGGAAAARSSALLDLPALLGGYGIYLAGEFANGGEVAELLLAAGAKRLSRPPAAPLQGTSGGPCTSFLLCEGPDTASSPASHRHLHEAGTVCAATCGNAVGPAAVAVPPALAAAKWYQKAAEAGVPVVSHRWLLDTISSYTALPLSAYCL</sequence>
<dbReference type="SMART" id="SM00292">
    <property type="entry name" value="BRCT"/>
    <property type="match status" value="1"/>
</dbReference>
<evidence type="ECO:0000256" key="12">
    <source>
        <dbReference type="PROSITE-ProRule" id="PRU00322"/>
    </source>
</evidence>
<dbReference type="GO" id="GO:0000724">
    <property type="term" value="P:double-strand break repair via homologous recombination"/>
    <property type="evidence" value="ECO:0007669"/>
    <property type="project" value="TreeGrafter"/>
</dbReference>
<dbReference type="GO" id="GO:0045944">
    <property type="term" value="P:positive regulation of transcription by RNA polymerase II"/>
    <property type="evidence" value="ECO:0007669"/>
    <property type="project" value="TreeGrafter"/>
</dbReference>
<gene>
    <name evidence="17" type="ORF">D9Q98_007358</name>
</gene>
<feature type="compositionally biased region" description="Basic and acidic residues" evidence="13">
    <location>
        <begin position="186"/>
        <end position="200"/>
    </location>
</feature>
<reference evidence="17" key="2">
    <citation type="submission" date="2020-11" db="EMBL/GenBank/DDBJ databases">
        <authorList>
            <person name="Cecchin M."/>
            <person name="Marcolungo L."/>
            <person name="Rossato M."/>
            <person name="Girolomoni L."/>
            <person name="Cosentino E."/>
            <person name="Cuine S."/>
            <person name="Li-Beisson Y."/>
            <person name="Delledonne M."/>
            <person name="Ballottari M."/>
        </authorList>
    </citation>
    <scope>NUCLEOTIDE SEQUENCE</scope>
    <source>
        <strain evidence="17">211/11P</strain>
        <tissue evidence="17">Whole cell</tissue>
    </source>
</reference>
<evidence type="ECO:0000259" key="15">
    <source>
        <dbReference type="PROSITE" id="PS50172"/>
    </source>
</evidence>
<evidence type="ECO:0000256" key="4">
    <source>
        <dbReference type="ARBA" id="ARBA00017887"/>
    </source>
</evidence>
<feature type="compositionally biased region" description="Low complexity" evidence="13">
    <location>
        <begin position="430"/>
        <end position="447"/>
    </location>
</feature>
<feature type="compositionally biased region" description="Low complexity" evidence="13">
    <location>
        <begin position="157"/>
        <end position="173"/>
    </location>
</feature>
<dbReference type="PROSITE" id="PS50172">
    <property type="entry name" value="BRCT"/>
    <property type="match status" value="2"/>
</dbReference>
<keyword evidence="7" id="KW-0227">DNA damage</keyword>
<dbReference type="PROSITE" id="PS01358">
    <property type="entry name" value="ZF_RANBP2_1"/>
    <property type="match status" value="1"/>
</dbReference>
<organism evidence="17 18">
    <name type="scientific">Chlorella vulgaris</name>
    <name type="common">Green alga</name>
    <dbReference type="NCBI Taxonomy" id="3077"/>
    <lineage>
        <taxon>Eukaryota</taxon>
        <taxon>Viridiplantae</taxon>
        <taxon>Chlorophyta</taxon>
        <taxon>core chlorophytes</taxon>
        <taxon>Trebouxiophyceae</taxon>
        <taxon>Chlorellales</taxon>
        <taxon>Chlorellaceae</taxon>
        <taxon>Chlorella clade</taxon>
        <taxon>Chlorella</taxon>
    </lineage>
</organism>
<name>A0A9D4YVT3_CHLVU</name>
<feature type="compositionally biased region" description="Gly residues" evidence="13">
    <location>
        <begin position="670"/>
        <end position="679"/>
    </location>
</feature>
<evidence type="ECO:0000313" key="17">
    <source>
        <dbReference type="EMBL" id="KAI3428535.1"/>
    </source>
</evidence>
<feature type="compositionally biased region" description="Low complexity" evidence="13">
    <location>
        <begin position="402"/>
        <end position="419"/>
    </location>
</feature>
<feature type="domain" description="RING-type" evidence="14">
    <location>
        <begin position="14"/>
        <end position="53"/>
    </location>
</feature>
<dbReference type="GO" id="GO:0061630">
    <property type="term" value="F:ubiquitin protein ligase activity"/>
    <property type="evidence" value="ECO:0007669"/>
    <property type="project" value="UniProtKB-EC"/>
</dbReference>
<evidence type="ECO:0000256" key="8">
    <source>
        <dbReference type="ARBA" id="ARBA00022771"/>
    </source>
</evidence>
<keyword evidence="8 12" id="KW-0863">Zinc-finger</keyword>
<protein>
    <recommendedName>
        <fullName evidence="4">RanBP-type and C3HC4-type zinc finger-containing protein 1</fullName>
        <ecNumber evidence="3">2.3.2.31</ecNumber>
    </recommendedName>
</protein>
<dbReference type="AlphaFoldDB" id="A0A9D4YVT3"/>
<feature type="domain" description="RanBP2-type" evidence="16">
    <location>
        <begin position="578"/>
        <end position="607"/>
    </location>
</feature>
<keyword evidence="6" id="KW-0677">Repeat</keyword>
<proteinExistence type="predicted"/>
<comment type="subcellular location">
    <subcellularLocation>
        <location evidence="2">Nucleus</location>
    </subcellularLocation>
</comment>
<dbReference type="InterPro" id="IPR001357">
    <property type="entry name" value="BRCT_dom"/>
</dbReference>
<accession>A0A9D4YVT3</accession>
<dbReference type="CDD" id="cd17734">
    <property type="entry name" value="BRCT_Bard1_rpt1"/>
    <property type="match status" value="1"/>
</dbReference>
<feature type="region of interest" description="Disordered" evidence="13">
    <location>
        <begin position="402"/>
        <end position="484"/>
    </location>
</feature>
<comment type="caution">
    <text evidence="17">The sequence shown here is derived from an EMBL/GenBank/DDBJ whole genome shotgun (WGS) entry which is preliminary data.</text>
</comment>
<dbReference type="GO" id="GO:0005634">
    <property type="term" value="C:nucleus"/>
    <property type="evidence" value="ECO:0007669"/>
    <property type="project" value="UniProtKB-SubCell"/>
</dbReference>
<dbReference type="EMBL" id="SIDB01000009">
    <property type="protein sequence ID" value="KAI3428535.1"/>
    <property type="molecule type" value="Genomic_DNA"/>
</dbReference>
<dbReference type="SMART" id="SM00184">
    <property type="entry name" value="RING"/>
    <property type="match status" value="1"/>
</dbReference>
<dbReference type="Gene3D" id="3.40.50.10190">
    <property type="entry name" value="BRCT domain"/>
    <property type="match status" value="2"/>
</dbReference>
<reference evidence="17" key="1">
    <citation type="journal article" date="2019" name="Plant J.">
        <title>Chlorella vulgaris genome assembly and annotation reveals the molecular basis for metabolic acclimation to high light conditions.</title>
        <authorList>
            <person name="Cecchin M."/>
            <person name="Marcolungo L."/>
            <person name="Rossato M."/>
            <person name="Girolomoni L."/>
            <person name="Cosentino E."/>
            <person name="Cuine S."/>
            <person name="Li-Beisson Y."/>
            <person name="Delledonne M."/>
            <person name="Ballottari M."/>
        </authorList>
    </citation>
    <scope>NUCLEOTIDE SEQUENCE</scope>
    <source>
        <strain evidence="17">211/11P</strain>
    </source>
</reference>
<dbReference type="PROSITE" id="PS00518">
    <property type="entry name" value="ZF_RING_1"/>
    <property type="match status" value="1"/>
</dbReference>
<feature type="region of interest" description="Disordered" evidence="13">
    <location>
        <begin position="499"/>
        <end position="529"/>
    </location>
</feature>
<dbReference type="PROSITE" id="PS50199">
    <property type="entry name" value="ZF_RANBP2_2"/>
    <property type="match status" value="1"/>
</dbReference>
<dbReference type="InterPro" id="IPR013083">
    <property type="entry name" value="Znf_RING/FYVE/PHD"/>
</dbReference>
<evidence type="ECO:0000256" key="11">
    <source>
        <dbReference type="ARBA" id="ARBA00023242"/>
    </source>
</evidence>
<dbReference type="InterPro" id="IPR017907">
    <property type="entry name" value="Znf_RING_CS"/>
</dbReference>
<dbReference type="InterPro" id="IPR031099">
    <property type="entry name" value="BRCA1-associated"/>
</dbReference>
<dbReference type="InterPro" id="IPR001841">
    <property type="entry name" value="Znf_RING"/>
</dbReference>
<dbReference type="PANTHER" id="PTHR13763:SF0">
    <property type="entry name" value="BREAST CANCER TYPE 1 SUSCEPTIBILITY PROTEIN"/>
    <property type="match status" value="1"/>
</dbReference>
<dbReference type="SUPFAM" id="SSF57850">
    <property type="entry name" value="RING/U-box"/>
    <property type="match status" value="1"/>
</dbReference>
<feature type="compositionally biased region" description="Low complexity" evidence="13">
    <location>
        <begin position="510"/>
        <end position="529"/>
    </location>
</feature>
<dbReference type="Proteomes" id="UP001055712">
    <property type="component" value="Unassembled WGS sequence"/>
</dbReference>
<evidence type="ECO:0000256" key="5">
    <source>
        <dbReference type="ARBA" id="ARBA00022723"/>
    </source>
</evidence>
<feature type="domain" description="BRCT" evidence="15">
    <location>
        <begin position="940"/>
        <end position="975"/>
    </location>
</feature>
<evidence type="ECO:0000256" key="7">
    <source>
        <dbReference type="ARBA" id="ARBA00022763"/>
    </source>
</evidence>
<evidence type="ECO:0000256" key="9">
    <source>
        <dbReference type="ARBA" id="ARBA00022833"/>
    </source>
</evidence>
<dbReference type="Gene3D" id="3.30.40.10">
    <property type="entry name" value="Zinc/RING finger domain, C3HC4 (zinc finger)"/>
    <property type="match status" value="1"/>
</dbReference>
<keyword evidence="11" id="KW-0539">Nucleus</keyword>
<evidence type="ECO:0000256" key="2">
    <source>
        <dbReference type="ARBA" id="ARBA00004123"/>
    </source>
</evidence>
<keyword evidence="9" id="KW-0862">Zinc</keyword>
<keyword evidence="18" id="KW-1185">Reference proteome</keyword>
<comment type="catalytic activity">
    <reaction evidence="1">
        <text>[E2 ubiquitin-conjugating enzyme]-S-ubiquitinyl-L-cysteine + [acceptor protein]-L-lysine = [E2 ubiquitin-conjugating enzyme]-L-cysteine + [acceptor protein]-N(6)-ubiquitinyl-L-lysine.</text>
        <dbReference type="EC" id="2.3.2.31"/>
    </reaction>
</comment>
<dbReference type="SUPFAM" id="SSF90209">
    <property type="entry name" value="Ran binding protein zinc finger-like"/>
    <property type="match status" value="1"/>
</dbReference>
<keyword evidence="10" id="KW-0234">DNA repair</keyword>
<dbReference type="PANTHER" id="PTHR13763">
    <property type="entry name" value="BREAST CANCER TYPE 1 SUSCEPTIBILITY PROTEIN BRCA1"/>
    <property type="match status" value="1"/>
</dbReference>
<feature type="compositionally biased region" description="Low complexity" evidence="13">
    <location>
        <begin position="208"/>
        <end position="221"/>
    </location>
</feature>
<feature type="compositionally biased region" description="Low complexity" evidence="13">
    <location>
        <begin position="473"/>
        <end position="484"/>
    </location>
</feature>
<dbReference type="EC" id="2.3.2.31" evidence="3"/>
<evidence type="ECO:0000256" key="10">
    <source>
        <dbReference type="ARBA" id="ARBA00023204"/>
    </source>
</evidence>
<feature type="compositionally biased region" description="Low complexity" evidence="13">
    <location>
        <begin position="696"/>
        <end position="718"/>
    </location>
</feature>
<evidence type="ECO:0000256" key="6">
    <source>
        <dbReference type="ARBA" id="ARBA00022737"/>
    </source>
</evidence>
<evidence type="ECO:0000259" key="16">
    <source>
        <dbReference type="PROSITE" id="PS50199"/>
    </source>
</evidence>
<dbReference type="InterPro" id="IPR001876">
    <property type="entry name" value="Znf_RanBP2"/>
</dbReference>
<evidence type="ECO:0000256" key="13">
    <source>
        <dbReference type="SAM" id="MobiDB-lite"/>
    </source>
</evidence>
<feature type="region of interest" description="Disordered" evidence="13">
    <location>
        <begin position="656"/>
        <end position="728"/>
    </location>
</feature>
<evidence type="ECO:0000259" key="14">
    <source>
        <dbReference type="PROSITE" id="PS50089"/>
    </source>
</evidence>
<evidence type="ECO:0000256" key="1">
    <source>
        <dbReference type="ARBA" id="ARBA00001798"/>
    </source>
</evidence>
<feature type="domain" description="BRCT" evidence="15">
    <location>
        <begin position="734"/>
        <end position="818"/>
    </location>
</feature>
<keyword evidence="5" id="KW-0479">Metal-binding</keyword>
<dbReference type="Pfam" id="PF00533">
    <property type="entry name" value="BRCT"/>
    <property type="match status" value="1"/>
</dbReference>
<feature type="region of interest" description="Disordered" evidence="13">
    <location>
        <begin position="149"/>
        <end position="366"/>
    </location>
</feature>
<dbReference type="GO" id="GO:0008270">
    <property type="term" value="F:zinc ion binding"/>
    <property type="evidence" value="ECO:0007669"/>
    <property type="project" value="UniProtKB-KW"/>
</dbReference>
<dbReference type="PROSITE" id="PS50089">
    <property type="entry name" value="ZF_RING_2"/>
    <property type="match status" value="1"/>
</dbReference>
<evidence type="ECO:0000256" key="3">
    <source>
        <dbReference type="ARBA" id="ARBA00012251"/>
    </source>
</evidence>
<dbReference type="OrthoDB" id="515516at2759"/>
<dbReference type="SUPFAM" id="SSF52113">
    <property type="entry name" value="BRCT domain"/>
    <property type="match status" value="2"/>
</dbReference>
<dbReference type="InterPro" id="IPR036443">
    <property type="entry name" value="Znf_RanBP2_sf"/>
</dbReference>
<dbReference type="InterPro" id="IPR036420">
    <property type="entry name" value="BRCT_dom_sf"/>
</dbReference>
<feature type="compositionally biased region" description="Low complexity" evidence="13">
    <location>
        <begin position="333"/>
        <end position="351"/>
    </location>
</feature>